<dbReference type="AlphaFoldDB" id="A0A3B9IGS5"/>
<feature type="compositionally biased region" description="Basic residues" evidence="1">
    <location>
        <begin position="185"/>
        <end position="198"/>
    </location>
</feature>
<dbReference type="Proteomes" id="UP000257706">
    <property type="component" value="Unassembled WGS sequence"/>
</dbReference>
<evidence type="ECO:0000256" key="1">
    <source>
        <dbReference type="SAM" id="MobiDB-lite"/>
    </source>
</evidence>
<evidence type="ECO:0000313" key="2">
    <source>
        <dbReference type="EMBL" id="HAE46936.1"/>
    </source>
</evidence>
<protein>
    <submittedName>
        <fullName evidence="2">Uncharacterized protein</fullName>
    </submittedName>
</protein>
<organism evidence="2 3">
    <name type="scientific">Tistrella mobilis</name>
    <dbReference type="NCBI Taxonomy" id="171437"/>
    <lineage>
        <taxon>Bacteria</taxon>
        <taxon>Pseudomonadati</taxon>
        <taxon>Pseudomonadota</taxon>
        <taxon>Alphaproteobacteria</taxon>
        <taxon>Geminicoccales</taxon>
        <taxon>Geminicoccaceae</taxon>
        <taxon>Tistrella</taxon>
    </lineage>
</organism>
<feature type="region of interest" description="Disordered" evidence="1">
    <location>
        <begin position="165"/>
        <end position="198"/>
    </location>
</feature>
<gene>
    <name evidence="2" type="ORF">DCK97_05910</name>
</gene>
<proteinExistence type="predicted"/>
<accession>A0A3B9IGS5</accession>
<reference evidence="2 3" key="1">
    <citation type="journal article" date="2018" name="Nat. Biotechnol.">
        <title>A standardized bacterial taxonomy based on genome phylogeny substantially revises the tree of life.</title>
        <authorList>
            <person name="Parks D.H."/>
            <person name="Chuvochina M."/>
            <person name="Waite D.W."/>
            <person name="Rinke C."/>
            <person name="Skarshewski A."/>
            <person name="Chaumeil P.A."/>
            <person name="Hugenholtz P."/>
        </authorList>
    </citation>
    <scope>NUCLEOTIDE SEQUENCE [LARGE SCALE GENOMIC DNA]</scope>
    <source>
        <strain evidence="2">UBA8739</strain>
    </source>
</reference>
<name>A0A3B9IGS5_9PROT</name>
<evidence type="ECO:0000313" key="3">
    <source>
        <dbReference type="Proteomes" id="UP000257706"/>
    </source>
</evidence>
<sequence length="198" mass="22666">MTITAFDLASLAYTAARLAIERTGRSRGTVAARHRLIRKARRAMVAADSLVRQLDDGSGPAADMPPRDPETGLPVWYVQLWPPAGRRPADMPPPLDWATNPTEAVVFRRMTLFDGYICPRWRYRIFSPLDHPGMIAIDYDTSWWVKNPDAWADWWRASPFVDTPPDPPEFPFPDPWAPRPDPRRRPGRPRRRKPGTET</sequence>
<dbReference type="EMBL" id="DMAI01000094">
    <property type="protein sequence ID" value="HAE46936.1"/>
    <property type="molecule type" value="Genomic_DNA"/>
</dbReference>
<comment type="caution">
    <text evidence="2">The sequence shown here is derived from an EMBL/GenBank/DDBJ whole genome shotgun (WGS) entry which is preliminary data.</text>
</comment>
<feature type="compositionally biased region" description="Pro residues" evidence="1">
    <location>
        <begin position="165"/>
        <end position="179"/>
    </location>
</feature>